<keyword evidence="4" id="KW-1185">Reference proteome</keyword>
<evidence type="ECO:0000313" key="3">
    <source>
        <dbReference type="EMBL" id="MED6159885.1"/>
    </source>
</evidence>
<organism evidence="3 4">
    <name type="scientific">Stylosanthes scabra</name>
    <dbReference type="NCBI Taxonomy" id="79078"/>
    <lineage>
        <taxon>Eukaryota</taxon>
        <taxon>Viridiplantae</taxon>
        <taxon>Streptophyta</taxon>
        <taxon>Embryophyta</taxon>
        <taxon>Tracheophyta</taxon>
        <taxon>Spermatophyta</taxon>
        <taxon>Magnoliopsida</taxon>
        <taxon>eudicotyledons</taxon>
        <taxon>Gunneridae</taxon>
        <taxon>Pentapetalae</taxon>
        <taxon>rosids</taxon>
        <taxon>fabids</taxon>
        <taxon>Fabales</taxon>
        <taxon>Fabaceae</taxon>
        <taxon>Papilionoideae</taxon>
        <taxon>50 kb inversion clade</taxon>
        <taxon>dalbergioids sensu lato</taxon>
        <taxon>Dalbergieae</taxon>
        <taxon>Pterocarpus clade</taxon>
        <taxon>Stylosanthes</taxon>
    </lineage>
</organism>
<accession>A0ABU6UF31</accession>
<dbReference type="Gene3D" id="3.30.559.10">
    <property type="entry name" value="Chloramphenicol acetyltransferase-like domain"/>
    <property type="match status" value="2"/>
</dbReference>
<proteinExistence type="predicted"/>
<sequence length="496" mass="55310">MASSNNTTSSIKIVDKCRVSPPPEQSTEVVSLPLTHFDLFWVRFHPVERVFFYKLHSPPSFFFEQVLPKLKTSLSLTLQHFLPLAGNLVWPSDSDKPFVQYNPGDGVSLLVAESDADFNHLLGFNSPREASETRCFVPELETLEYHAAAMSLQITLFPNSGFSIGISTHHAVVDGKSSTMFIKAWASICQSLEEGESQEESTTLVHELEPFFDRQVIKDPKNLGLIFLNNWSEAMAQMFPNDDEITKNKKSLKILPFEPKVKDSVRATFKLTRSDLEKVKKNVLSNWNNNVNNGLNDGDDEESTNTPPSTLSTFVLTCSYVTVCIAKAINGVYKERQKFGFAFTVDCRKRLNPPIPENYCGNCVWGHFVDAKAEDYVKENGVVLVAKGIYKETKKLGTEDILEGVEESAFDKYMDMAKEGIEIVGIAGSNRFGVYGIDFGWGKPEKVDIASIDRGVTMGLAENGDGNEGGVEVGLVLNNQVMDLFRTLFRQGLEHV</sequence>
<evidence type="ECO:0000256" key="2">
    <source>
        <dbReference type="ARBA" id="ARBA00023315"/>
    </source>
</evidence>
<dbReference type="InterPro" id="IPR023213">
    <property type="entry name" value="CAT-like_dom_sf"/>
</dbReference>
<dbReference type="EMBL" id="JASCZI010121118">
    <property type="protein sequence ID" value="MED6159885.1"/>
    <property type="molecule type" value="Genomic_DNA"/>
</dbReference>
<name>A0ABU6UF31_9FABA</name>
<reference evidence="3 4" key="1">
    <citation type="journal article" date="2023" name="Plants (Basel)">
        <title>Bridging the Gap: Combining Genomics and Transcriptomics Approaches to Understand Stylosanthes scabra, an Orphan Legume from the Brazilian Caatinga.</title>
        <authorList>
            <person name="Ferreira-Neto J.R.C."/>
            <person name="da Silva M.D."/>
            <person name="Binneck E."/>
            <person name="de Melo N.F."/>
            <person name="da Silva R.H."/>
            <person name="de Melo A.L.T.M."/>
            <person name="Pandolfi V."/>
            <person name="Bustamante F.O."/>
            <person name="Brasileiro-Vidal A.C."/>
            <person name="Benko-Iseppon A.M."/>
        </authorList>
    </citation>
    <scope>NUCLEOTIDE SEQUENCE [LARGE SCALE GENOMIC DNA]</scope>
    <source>
        <tissue evidence="3">Leaves</tissue>
    </source>
</reference>
<dbReference type="InterPro" id="IPR051504">
    <property type="entry name" value="Plant_metabolite_acyltrans"/>
</dbReference>
<comment type="caution">
    <text evidence="3">The sequence shown here is derived from an EMBL/GenBank/DDBJ whole genome shotgun (WGS) entry which is preliminary data.</text>
</comment>
<dbReference type="Proteomes" id="UP001341840">
    <property type="component" value="Unassembled WGS sequence"/>
</dbReference>
<evidence type="ECO:0000313" key="4">
    <source>
        <dbReference type="Proteomes" id="UP001341840"/>
    </source>
</evidence>
<dbReference type="PANTHER" id="PTHR31625">
    <property type="match status" value="1"/>
</dbReference>
<keyword evidence="1" id="KW-0808">Transferase</keyword>
<gene>
    <name evidence="3" type="ORF">PIB30_046414</name>
</gene>
<evidence type="ECO:0008006" key="5">
    <source>
        <dbReference type="Google" id="ProtNLM"/>
    </source>
</evidence>
<evidence type="ECO:0000256" key="1">
    <source>
        <dbReference type="ARBA" id="ARBA00022679"/>
    </source>
</evidence>
<keyword evidence="2" id="KW-0012">Acyltransferase</keyword>
<protein>
    <recommendedName>
        <fullName evidence="5">Phenolic glucoside malonyltransferase 1-like</fullName>
    </recommendedName>
</protein>
<dbReference type="Pfam" id="PF02458">
    <property type="entry name" value="Transferase"/>
    <property type="match status" value="1"/>
</dbReference>